<evidence type="ECO:0000313" key="2">
    <source>
        <dbReference type="EMBL" id="CAA9579768.1"/>
    </source>
</evidence>
<feature type="non-terminal residue" evidence="2">
    <location>
        <position position="308"/>
    </location>
</feature>
<name>A0A6J4VM70_9BACT</name>
<feature type="region of interest" description="Disordered" evidence="1">
    <location>
        <begin position="188"/>
        <end position="261"/>
    </location>
</feature>
<organism evidence="2">
    <name type="scientific">uncultured Thermomicrobiales bacterium</name>
    <dbReference type="NCBI Taxonomy" id="1645740"/>
    <lineage>
        <taxon>Bacteria</taxon>
        <taxon>Pseudomonadati</taxon>
        <taxon>Thermomicrobiota</taxon>
        <taxon>Thermomicrobia</taxon>
        <taxon>Thermomicrobiales</taxon>
        <taxon>environmental samples</taxon>
    </lineage>
</organism>
<feature type="compositionally biased region" description="Low complexity" evidence="1">
    <location>
        <begin position="104"/>
        <end position="114"/>
    </location>
</feature>
<feature type="region of interest" description="Disordered" evidence="1">
    <location>
        <begin position="1"/>
        <end position="49"/>
    </location>
</feature>
<feature type="compositionally biased region" description="Basic and acidic residues" evidence="1">
    <location>
        <begin position="188"/>
        <end position="201"/>
    </location>
</feature>
<sequence length="308" mass="32868">EHARRRGRGRGDPGAPPRRFLLPSPRQVPPLRPAGAGGDRRGDRLPLGLHGLHEPARLAGRLAPGLGRTRQLRESGRGRPLPGGGRPHLRLHALRGRPPRPLRRPGGAHVPPGVPAARLLPRRLHPADDRHPGCHLPRLGDDVPPPAWGAELPAEPGRPAALALGLRAGHRDPLAGAGRDLAVDAAGDADRARRSGGDADRATGVGPDRRRRRLADVLGHHPAADPPLHHGRGCPPHHRRPQGVRHHLRHHPGRTGHRLGDGQHLPLLAGLQLLPDRSRVGGGGGLLRRHPRLLLRDALPAAARAMGV</sequence>
<proteinExistence type="predicted"/>
<dbReference type="EMBL" id="CADCWL010000209">
    <property type="protein sequence ID" value="CAA9579768.1"/>
    <property type="molecule type" value="Genomic_DNA"/>
</dbReference>
<protein>
    <submittedName>
        <fullName evidence="2">ABC transporter, permease protein 1 (Cluster 1, maltose/g3p/polyamine/iron)</fullName>
    </submittedName>
</protein>
<evidence type="ECO:0000256" key="1">
    <source>
        <dbReference type="SAM" id="MobiDB-lite"/>
    </source>
</evidence>
<dbReference type="AlphaFoldDB" id="A0A6J4VM70"/>
<feature type="region of interest" description="Disordered" evidence="1">
    <location>
        <begin position="63"/>
        <end position="114"/>
    </location>
</feature>
<feature type="compositionally biased region" description="Basic and acidic residues" evidence="1">
    <location>
        <begin position="214"/>
        <end position="223"/>
    </location>
</feature>
<feature type="non-terminal residue" evidence="2">
    <location>
        <position position="1"/>
    </location>
</feature>
<feature type="compositionally biased region" description="Basic residues" evidence="1">
    <location>
        <begin position="87"/>
        <end position="103"/>
    </location>
</feature>
<feature type="compositionally biased region" description="Basic residues" evidence="1">
    <location>
        <begin position="229"/>
        <end position="257"/>
    </location>
</feature>
<accession>A0A6J4VM70</accession>
<reference evidence="2" key="1">
    <citation type="submission" date="2020-02" db="EMBL/GenBank/DDBJ databases">
        <authorList>
            <person name="Meier V. D."/>
        </authorList>
    </citation>
    <scope>NUCLEOTIDE SEQUENCE</scope>
    <source>
        <strain evidence="2">AVDCRST_MAG19</strain>
    </source>
</reference>
<gene>
    <name evidence="2" type="ORF">AVDCRST_MAG19-3735</name>
</gene>